<feature type="domain" description="Sulfatase-modifying factor enzyme-like" evidence="1">
    <location>
        <begin position="45"/>
        <end position="303"/>
    </location>
</feature>
<sequence>MSAFPLFNEQLTKLFIIHMVRLTIRKSRGVAQYYREDLGNNIGLEMVKIPPGAFLMGSPVDALERGNSESPQHKVSVGKFFCGRYPITQGQWKQVVKSTEAIKRELNPEPSIFTSRFKDNYDDYDRWSRPVEKVSWYEAQEFCARLRQKTGRDYRLPTEAQWEYACRADTTTPFHFGETITTDLANYCGQDREINGNYYGGSYGRGPKGKYRQETTPVGYFQVANSFGLCDMHGNVWEWCADDWDENHQGALDDGNVLRSRDRNATKVLRGGSWDDFPWNSHAALRLIVNPDSQNLCIGLRVVCIFPNSMNN</sequence>
<dbReference type="SUPFAM" id="SSF56436">
    <property type="entry name" value="C-type lectin-like"/>
    <property type="match status" value="1"/>
</dbReference>
<dbReference type="EMBL" id="JAQOSQ010000017">
    <property type="protein sequence ID" value="MDJ1184647.1"/>
    <property type="molecule type" value="Genomic_DNA"/>
</dbReference>
<dbReference type="InterPro" id="IPR005532">
    <property type="entry name" value="SUMF_dom"/>
</dbReference>
<accession>A0ABT7BZN2</accession>
<evidence type="ECO:0000313" key="3">
    <source>
        <dbReference type="Proteomes" id="UP001232992"/>
    </source>
</evidence>
<organism evidence="2 3">
    <name type="scientific">Roseofilum casamattae BLCC-M143</name>
    <dbReference type="NCBI Taxonomy" id="3022442"/>
    <lineage>
        <taxon>Bacteria</taxon>
        <taxon>Bacillati</taxon>
        <taxon>Cyanobacteriota</taxon>
        <taxon>Cyanophyceae</taxon>
        <taxon>Desertifilales</taxon>
        <taxon>Desertifilaceae</taxon>
        <taxon>Roseofilum</taxon>
        <taxon>Roseofilum casamattae</taxon>
    </lineage>
</organism>
<dbReference type="Pfam" id="PF03781">
    <property type="entry name" value="FGE-sulfatase"/>
    <property type="match status" value="1"/>
</dbReference>
<comment type="caution">
    <text evidence="2">The sequence shown here is derived from an EMBL/GenBank/DDBJ whole genome shotgun (WGS) entry which is preliminary data.</text>
</comment>
<dbReference type="InterPro" id="IPR042095">
    <property type="entry name" value="SUMF_sf"/>
</dbReference>
<dbReference type="PANTHER" id="PTHR23150">
    <property type="entry name" value="SULFATASE MODIFYING FACTOR 1, 2"/>
    <property type="match status" value="1"/>
</dbReference>
<protein>
    <submittedName>
        <fullName evidence="2">Formylglycine-generating enzyme family protein</fullName>
    </submittedName>
</protein>
<dbReference type="Proteomes" id="UP001232992">
    <property type="component" value="Unassembled WGS sequence"/>
</dbReference>
<evidence type="ECO:0000259" key="1">
    <source>
        <dbReference type="Pfam" id="PF03781"/>
    </source>
</evidence>
<proteinExistence type="predicted"/>
<dbReference type="Gene3D" id="3.90.1580.10">
    <property type="entry name" value="paralog of FGE (formylglycine-generating enzyme)"/>
    <property type="match status" value="1"/>
</dbReference>
<keyword evidence="3" id="KW-1185">Reference proteome</keyword>
<reference evidence="2 3" key="1">
    <citation type="submission" date="2023-01" db="EMBL/GenBank/DDBJ databases">
        <title>Novel diversity within Roseofilum (Cyanobacteria; Desertifilaceae) from marine benthic mats with descriptions of four novel species.</title>
        <authorList>
            <person name="Wang Y."/>
            <person name="Berthold D.E."/>
            <person name="Hu J."/>
            <person name="Lefler F.W."/>
            <person name="Laughinghouse H.D. IV."/>
        </authorList>
    </citation>
    <scope>NUCLEOTIDE SEQUENCE [LARGE SCALE GENOMIC DNA]</scope>
    <source>
        <strain evidence="2 3">BLCC-M143</strain>
    </source>
</reference>
<gene>
    <name evidence="2" type="ORF">PMH09_15780</name>
</gene>
<name>A0ABT7BZN2_9CYAN</name>
<dbReference type="InterPro" id="IPR051043">
    <property type="entry name" value="Sulfatase_Mod_Factor_Kinase"/>
</dbReference>
<dbReference type="PANTHER" id="PTHR23150:SF19">
    <property type="entry name" value="FORMYLGLYCINE-GENERATING ENZYME"/>
    <property type="match status" value="1"/>
</dbReference>
<dbReference type="InterPro" id="IPR016187">
    <property type="entry name" value="CTDL_fold"/>
</dbReference>
<evidence type="ECO:0000313" key="2">
    <source>
        <dbReference type="EMBL" id="MDJ1184647.1"/>
    </source>
</evidence>